<protein>
    <submittedName>
        <fullName evidence="2">Putative membrane protein</fullName>
    </submittedName>
</protein>
<name>A0A420BFB9_SPHD1</name>
<organism evidence="2 3">
    <name type="scientific">Sphingobacterium detergens</name>
    <dbReference type="NCBI Taxonomy" id="1145106"/>
    <lineage>
        <taxon>Bacteria</taxon>
        <taxon>Pseudomonadati</taxon>
        <taxon>Bacteroidota</taxon>
        <taxon>Sphingobacteriia</taxon>
        <taxon>Sphingobacteriales</taxon>
        <taxon>Sphingobacteriaceae</taxon>
        <taxon>Sphingobacterium</taxon>
    </lineage>
</organism>
<accession>A0A420BFB9</accession>
<sequence>MWIRLSYPKQDPRNLLLGIVLAFAMLDHTRMFFYYWNVNPTAIGDTGIMLFLTRFLSHFFAPTIFLLLGIEIYQYGQRYGSSRLTKALCYTAVTLLALELVVNNFLYTFDPYYRTIGLFILGLLGLCFFCMAGLQYLGPKSLLVISLLLLSGHHLLDGIQREGNSFGSICWYLLHQQKFIPLPDRLFIVNYTLIPWLGVLMLGYGMGKLFLPHADPQRRKRALLRLGYASLALFFMLRFTNVYGDPVGWNAYADPVKSVLSFLNLTKYPASLAYLSLTLGAVFLFLGYTTNCRGDKIFLFYVLGRRPLFIYLFSTFLIHFMAMVLLWLTGKDPVAMLITSKSYTSAGPLTQYGYSIGVVYLVWTGILLLCCAINGLIDKWAVKL</sequence>
<dbReference type="PANTHER" id="PTHR40407:SF1">
    <property type="entry name" value="HEPARAN-ALPHA-GLUCOSAMINIDE N-ACETYLTRANSFERASE CATALYTIC DOMAIN-CONTAINING PROTEIN"/>
    <property type="match status" value="1"/>
</dbReference>
<feature type="transmembrane region" description="Helical" evidence="1">
    <location>
        <begin position="223"/>
        <end position="240"/>
    </location>
</feature>
<dbReference type="Proteomes" id="UP000286246">
    <property type="component" value="Unassembled WGS sequence"/>
</dbReference>
<feature type="transmembrane region" description="Helical" evidence="1">
    <location>
        <begin position="55"/>
        <end position="75"/>
    </location>
</feature>
<feature type="transmembrane region" description="Helical" evidence="1">
    <location>
        <begin position="112"/>
        <end position="134"/>
    </location>
</feature>
<feature type="transmembrane region" description="Helical" evidence="1">
    <location>
        <begin position="308"/>
        <end position="328"/>
    </location>
</feature>
<dbReference type="AlphaFoldDB" id="A0A420BFB9"/>
<keyword evidence="3" id="KW-1185">Reference proteome</keyword>
<feature type="transmembrane region" description="Helical" evidence="1">
    <location>
        <begin position="352"/>
        <end position="377"/>
    </location>
</feature>
<keyword evidence="1" id="KW-0812">Transmembrane</keyword>
<dbReference type="RefSeq" id="WP_120257178.1">
    <property type="nucleotide sequence ID" value="NZ_RAPY01000001.1"/>
</dbReference>
<feature type="transmembrane region" description="Helical" evidence="1">
    <location>
        <begin position="188"/>
        <end position="211"/>
    </location>
</feature>
<dbReference type="OrthoDB" id="508112at2"/>
<evidence type="ECO:0000313" key="3">
    <source>
        <dbReference type="Proteomes" id="UP000286246"/>
    </source>
</evidence>
<evidence type="ECO:0000313" key="2">
    <source>
        <dbReference type="EMBL" id="RKE55393.1"/>
    </source>
</evidence>
<reference evidence="2 3" key="1">
    <citation type="submission" date="2018-09" db="EMBL/GenBank/DDBJ databases">
        <title>Genomic Encyclopedia of Type Strains, Phase III (KMG-III): the genomes of soil and plant-associated and newly described type strains.</title>
        <authorList>
            <person name="Whitman W."/>
        </authorList>
    </citation>
    <scope>NUCLEOTIDE SEQUENCE [LARGE SCALE GENOMIC DNA]</scope>
    <source>
        <strain evidence="2 3">CECT 7938</strain>
    </source>
</reference>
<proteinExistence type="predicted"/>
<evidence type="ECO:0000256" key="1">
    <source>
        <dbReference type="SAM" id="Phobius"/>
    </source>
</evidence>
<feature type="transmembrane region" description="Helical" evidence="1">
    <location>
        <begin position="15"/>
        <end position="35"/>
    </location>
</feature>
<dbReference type="PANTHER" id="PTHR40407">
    <property type="entry name" value="MEMBRANE PROTEIN-LIKE PROTEIN"/>
    <property type="match status" value="1"/>
</dbReference>
<feature type="transmembrane region" description="Helical" evidence="1">
    <location>
        <begin position="87"/>
        <end position="106"/>
    </location>
</feature>
<keyword evidence="1" id="KW-0472">Membrane</keyword>
<comment type="caution">
    <text evidence="2">The sequence shown here is derived from an EMBL/GenBank/DDBJ whole genome shotgun (WGS) entry which is preliminary data.</text>
</comment>
<keyword evidence="1" id="KW-1133">Transmembrane helix</keyword>
<dbReference type="EMBL" id="RAPY01000001">
    <property type="protein sequence ID" value="RKE55393.1"/>
    <property type="molecule type" value="Genomic_DNA"/>
</dbReference>
<gene>
    <name evidence="2" type="ORF">DFQ12_0224</name>
</gene>
<feature type="transmembrane region" description="Helical" evidence="1">
    <location>
        <begin position="268"/>
        <end position="288"/>
    </location>
</feature>